<dbReference type="GO" id="GO:0034599">
    <property type="term" value="P:cellular response to oxidative stress"/>
    <property type="evidence" value="ECO:0007669"/>
    <property type="project" value="TreeGrafter"/>
</dbReference>
<keyword evidence="4" id="KW-1015">Disulfide bond</keyword>
<dbReference type="FunFam" id="3.40.30.10:FF:000093">
    <property type="entry name" value="Glutaredoxin 2"/>
    <property type="match status" value="1"/>
</dbReference>
<dbReference type="InterPro" id="IPR036249">
    <property type="entry name" value="Thioredoxin-like_sf"/>
</dbReference>
<dbReference type="EMBL" id="EF678485">
    <property type="protein sequence ID" value="ABR18238.1"/>
    <property type="molecule type" value="mRNA"/>
</dbReference>
<keyword evidence="5" id="KW-0676">Redox-active center</keyword>
<dbReference type="InterPro" id="IPR011767">
    <property type="entry name" value="GLR_AS"/>
</dbReference>
<evidence type="ECO:0000256" key="3">
    <source>
        <dbReference type="ARBA" id="ARBA00022982"/>
    </source>
</evidence>
<dbReference type="Pfam" id="PF00462">
    <property type="entry name" value="Glutaredoxin"/>
    <property type="match status" value="1"/>
</dbReference>
<keyword evidence="2" id="KW-0813">Transport</keyword>
<evidence type="ECO:0000256" key="4">
    <source>
        <dbReference type="ARBA" id="ARBA00023157"/>
    </source>
</evidence>
<accession>B8LRF8</accession>
<evidence type="ECO:0000256" key="5">
    <source>
        <dbReference type="ARBA" id="ARBA00023284"/>
    </source>
</evidence>
<dbReference type="CDD" id="cd03419">
    <property type="entry name" value="GRX_GRXh_1_2_like"/>
    <property type="match status" value="1"/>
</dbReference>
<sequence>MGSLVIPEFVALSAQKFHHPLTATQSRSHGYGIISMCASVGSQIEFSIKDKISENPLIIYSKTRCPYCRAVKTLFNRLGVKPVVVELDELGPAQYQLKNALKRLTGQSTVPNIFIGGKHIGGCSETMALHKKGELIPLLSASGLKVS</sequence>
<dbReference type="PANTHER" id="PTHR45694">
    <property type="entry name" value="GLUTAREDOXIN 2"/>
    <property type="match status" value="1"/>
</dbReference>
<name>B8LRF8_PICSI</name>
<dbReference type="NCBIfam" id="TIGR02180">
    <property type="entry name" value="GRX_euk"/>
    <property type="match status" value="1"/>
</dbReference>
<dbReference type="InterPro" id="IPR002109">
    <property type="entry name" value="Glutaredoxin"/>
</dbReference>
<dbReference type="PRINTS" id="PR00160">
    <property type="entry name" value="GLUTAREDOXIN"/>
</dbReference>
<comment type="similarity">
    <text evidence="1">Belongs to the glutaredoxin family. CPYC subfamily.</text>
</comment>
<dbReference type="Gene3D" id="3.40.30.10">
    <property type="entry name" value="Glutaredoxin"/>
    <property type="match status" value="1"/>
</dbReference>
<keyword evidence="3" id="KW-0249">Electron transport</keyword>
<reference evidence="7" key="1">
    <citation type="submission" date="2007-06" db="EMBL/GenBank/DDBJ databases">
        <title>Full length cDNA sequences from Sitka Spruce (Picea sitchensis).</title>
        <authorList>
            <person name="Ralph S.G."/>
            <person name="Chun H.E."/>
            <person name="Liao N."/>
            <person name="Ali J."/>
            <person name="Reid K."/>
            <person name="Kolosova N."/>
            <person name="Cooper N."/>
            <person name="Cullis C."/>
            <person name="Jancsik S."/>
            <person name="Moore R."/>
            <person name="Mayo M."/>
            <person name="Wagner S."/>
            <person name="Holt R.A."/>
            <person name="Jones S.J.M."/>
            <person name="Marra M.A."/>
            <person name="Ritland C.E."/>
            <person name="Ritland K."/>
            <person name="Bohlmann J."/>
        </authorList>
    </citation>
    <scope>NUCLEOTIDE SEQUENCE</scope>
    <source>
        <tissue evidence="7">Bark</tissue>
    </source>
</reference>
<dbReference type="InterPro" id="IPR014025">
    <property type="entry name" value="Glutaredoxin_subgr"/>
</dbReference>
<evidence type="ECO:0000313" key="7">
    <source>
        <dbReference type="EMBL" id="ABR18238.1"/>
    </source>
</evidence>
<evidence type="ECO:0000256" key="1">
    <source>
        <dbReference type="ARBA" id="ARBA00007190"/>
    </source>
</evidence>
<evidence type="ECO:0000259" key="6">
    <source>
        <dbReference type="Pfam" id="PF00462"/>
    </source>
</evidence>
<dbReference type="AlphaFoldDB" id="B8LRF8"/>
<dbReference type="GO" id="GO:0015038">
    <property type="term" value="F:glutathione disulfide oxidoreductase activity"/>
    <property type="evidence" value="ECO:0007669"/>
    <property type="project" value="TreeGrafter"/>
</dbReference>
<dbReference type="GO" id="GO:0005737">
    <property type="term" value="C:cytoplasm"/>
    <property type="evidence" value="ECO:0007669"/>
    <property type="project" value="TreeGrafter"/>
</dbReference>
<dbReference type="PROSITE" id="PS51354">
    <property type="entry name" value="GLUTAREDOXIN_2"/>
    <property type="match status" value="1"/>
</dbReference>
<dbReference type="SUPFAM" id="SSF52833">
    <property type="entry name" value="Thioredoxin-like"/>
    <property type="match status" value="1"/>
</dbReference>
<protein>
    <recommendedName>
        <fullName evidence="6">Glutaredoxin domain-containing protein</fullName>
    </recommendedName>
</protein>
<feature type="domain" description="Glutaredoxin" evidence="6">
    <location>
        <begin position="58"/>
        <end position="120"/>
    </location>
</feature>
<organism evidence="7">
    <name type="scientific">Picea sitchensis</name>
    <name type="common">Sitka spruce</name>
    <name type="synonym">Pinus sitchensis</name>
    <dbReference type="NCBI Taxonomy" id="3332"/>
    <lineage>
        <taxon>Eukaryota</taxon>
        <taxon>Viridiplantae</taxon>
        <taxon>Streptophyta</taxon>
        <taxon>Embryophyta</taxon>
        <taxon>Tracheophyta</taxon>
        <taxon>Spermatophyta</taxon>
        <taxon>Pinopsida</taxon>
        <taxon>Pinidae</taxon>
        <taxon>Conifers I</taxon>
        <taxon>Pinales</taxon>
        <taxon>Pinaceae</taxon>
        <taxon>Picea</taxon>
    </lineage>
</organism>
<proteinExistence type="evidence at transcript level"/>
<dbReference type="InterPro" id="IPR011899">
    <property type="entry name" value="Glutaredoxin_euk/vir"/>
</dbReference>
<dbReference type="PANTHER" id="PTHR45694:SF18">
    <property type="entry name" value="GLUTAREDOXIN-1-RELATED"/>
    <property type="match status" value="1"/>
</dbReference>
<dbReference type="PROSITE" id="PS00195">
    <property type="entry name" value="GLUTAREDOXIN_1"/>
    <property type="match status" value="1"/>
</dbReference>
<evidence type="ECO:0000256" key="2">
    <source>
        <dbReference type="ARBA" id="ARBA00022448"/>
    </source>
</evidence>